<accession>A0A2C7A7Q5</accession>
<dbReference type="PROSITE" id="PS51819">
    <property type="entry name" value="VOC"/>
    <property type="match status" value="1"/>
</dbReference>
<name>A0A2C7A7Q5_9PROT</name>
<keyword evidence="3" id="KW-1185">Reference proteome</keyword>
<comment type="caution">
    <text evidence="2">The sequence shown here is derived from an EMBL/GenBank/DDBJ whole genome shotgun (WGS) entry which is preliminary data.</text>
</comment>
<dbReference type="EMBL" id="PDNU01000004">
    <property type="protein sequence ID" value="PHK96138.1"/>
    <property type="molecule type" value="Genomic_DNA"/>
</dbReference>
<evidence type="ECO:0000313" key="2">
    <source>
        <dbReference type="EMBL" id="PHK96138.1"/>
    </source>
</evidence>
<organism evidence="2 3">
    <name type="scientific">Teichococcus rhizosphaerae</name>
    <dbReference type="NCBI Taxonomy" id="1335062"/>
    <lineage>
        <taxon>Bacteria</taxon>
        <taxon>Pseudomonadati</taxon>
        <taxon>Pseudomonadota</taxon>
        <taxon>Alphaproteobacteria</taxon>
        <taxon>Acetobacterales</taxon>
        <taxon>Roseomonadaceae</taxon>
        <taxon>Roseomonas</taxon>
    </lineage>
</organism>
<feature type="domain" description="VOC" evidence="1">
    <location>
        <begin position="7"/>
        <end position="131"/>
    </location>
</feature>
<dbReference type="Gene3D" id="3.10.180.10">
    <property type="entry name" value="2,3-Dihydroxybiphenyl 1,2-Dioxygenase, domain 1"/>
    <property type="match status" value="1"/>
</dbReference>
<dbReference type="InterPro" id="IPR004360">
    <property type="entry name" value="Glyas_Fos-R_dOase_dom"/>
</dbReference>
<evidence type="ECO:0000313" key="3">
    <source>
        <dbReference type="Proteomes" id="UP000223527"/>
    </source>
</evidence>
<gene>
    <name evidence="2" type="ORF">CR162_04685</name>
</gene>
<proteinExistence type="predicted"/>
<reference evidence="2 3" key="1">
    <citation type="submission" date="2017-10" db="EMBL/GenBank/DDBJ databases">
        <authorList>
            <person name="Banno H."/>
            <person name="Chua N.-H."/>
        </authorList>
    </citation>
    <scope>NUCLEOTIDE SEQUENCE [LARGE SCALE GENOMIC DNA]</scope>
    <source>
        <strain evidence="2 3">YW11</strain>
    </source>
</reference>
<dbReference type="OrthoDB" id="9812656at2"/>
<evidence type="ECO:0000259" key="1">
    <source>
        <dbReference type="PROSITE" id="PS51819"/>
    </source>
</evidence>
<dbReference type="InterPro" id="IPR029068">
    <property type="entry name" value="Glyas_Bleomycin-R_OHBP_Dase"/>
</dbReference>
<dbReference type="RefSeq" id="WP_099094379.1">
    <property type="nucleotide sequence ID" value="NZ_PDNU01000004.1"/>
</dbReference>
<dbReference type="Proteomes" id="UP000223527">
    <property type="component" value="Unassembled WGS sequence"/>
</dbReference>
<dbReference type="InterPro" id="IPR037523">
    <property type="entry name" value="VOC_core"/>
</dbReference>
<dbReference type="AlphaFoldDB" id="A0A2C7A7Q5"/>
<protein>
    <submittedName>
        <fullName evidence="2">Glyoxalase</fullName>
    </submittedName>
</protein>
<sequence length="143" mass="15612">MRTALPGLGQQITFLYAEQAEASWHFYETVLEFPLVQDQGRCRIYAVAGGADAPRAFLGVCQARAPRAGDEPRAEGGVVLTFVTPRVAECHAALKAKGVDVGEAPAWSESYGVEHFFFRDPAGYLLEVQRFGRGGWPEPPEEA</sequence>
<dbReference type="SUPFAM" id="SSF54593">
    <property type="entry name" value="Glyoxalase/Bleomycin resistance protein/Dihydroxybiphenyl dioxygenase"/>
    <property type="match status" value="1"/>
</dbReference>
<dbReference type="Pfam" id="PF00903">
    <property type="entry name" value="Glyoxalase"/>
    <property type="match status" value="1"/>
</dbReference>